<dbReference type="Pfam" id="PF09643">
    <property type="entry name" value="YopX"/>
    <property type="match status" value="1"/>
</dbReference>
<dbReference type="Gene3D" id="2.30.30.290">
    <property type="entry name" value="YopX-like domains"/>
    <property type="match status" value="1"/>
</dbReference>
<dbReference type="InterPro" id="IPR019096">
    <property type="entry name" value="YopX_protein"/>
</dbReference>
<evidence type="ECO:0000313" key="2">
    <source>
        <dbReference type="EMBL" id="KAB3853202.1"/>
    </source>
</evidence>
<organism evidence="2 3">
    <name type="scientific">Phocaeicola vulgatus</name>
    <name type="common">Bacteroides vulgatus</name>
    <dbReference type="NCBI Taxonomy" id="821"/>
    <lineage>
        <taxon>Bacteria</taxon>
        <taxon>Pseudomonadati</taxon>
        <taxon>Bacteroidota</taxon>
        <taxon>Bacteroidia</taxon>
        <taxon>Bacteroidales</taxon>
        <taxon>Bacteroidaceae</taxon>
        <taxon>Phocaeicola</taxon>
    </lineage>
</organism>
<accession>A0A6I0HVL8</accession>
<comment type="caution">
    <text evidence="2">The sequence shown here is derived from an EMBL/GenBank/DDBJ whole genome shotgun (WGS) entry which is preliminary data.</text>
</comment>
<evidence type="ECO:0000259" key="1">
    <source>
        <dbReference type="Pfam" id="PF09643"/>
    </source>
</evidence>
<dbReference type="InterPro" id="IPR023385">
    <property type="entry name" value="YopX-like_C"/>
</dbReference>
<sequence>MRRIKFRGKRIDGKGWIRNSYTLIQDGDGTWLHDNDVEKIDENTLGRFTGLCDKSGKEIYEGDIVKGFCYEDFYTGIKGNVNAVVRWIDIYAGFMFDVGARCFHDMRDARKIEIIGNIFDNPELLATHQ</sequence>
<feature type="domain" description="YopX protein" evidence="1">
    <location>
        <begin position="28"/>
        <end position="125"/>
    </location>
</feature>
<dbReference type="InterPro" id="IPR010024">
    <property type="entry name" value="CHP16711"/>
</dbReference>
<dbReference type="AlphaFoldDB" id="A0A6I0HVL8"/>
<dbReference type="EMBL" id="WCWW01000047">
    <property type="protein sequence ID" value="KAB3853202.1"/>
    <property type="molecule type" value="Genomic_DNA"/>
</dbReference>
<dbReference type="SUPFAM" id="SSF159006">
    <property type="entry name" value="YopX-like"/>
    <property type="match status" value="1"/>
</dbReference>
<dbReference type="RefSeq" id="WP_151849727.1">
    <property type="nucleotide sequence ID" value="NZ_JANUKW010000004.1"/>
</dbReference>
<proteinExistence type="predicted"/>
<evidence type="ECO:0000313" key="3">
    <source>
        <dbReference type="Proteomes" id="UP000441522"/>
    </source>
</evidence>
<dbReference type="NCBIfam" id="TIGR01671">
    <property type="entry name" value="phage_TIGR01671"/>
    <property type="match status" value="1"/>
</dbReference>
<dbReference type="Proteomes" id="UP000441522">
    <property type="component" value="Unassembled WGS sequence"/>
</dbReference>
<gene>
    <name evidence="2" type="ORF">GAS29_17410</name>
</gene>
<name>A0A6I0HVL8_PHOVU</name>
<protein>
    <recommendedName>
        <fullName evidence="1">YopX protein domain-containing protein</fullName>
    </recommendedName>
</protein>
<reference evidence="2 3" key="1">
    <citation type="journal article" date="2019" name="Nat. Med.">
        <title>A library of human gut bacterial isolates paired with longitudinal multiomics data enables mechanistic microbiome research.</title>
        <authorList>
            <person name="Poyet M."/>
            <person name="Groussin M."/>
            <person name="Gibbons S.M."/>
            <person name="Avila-Pacheco J."/>
            <person name="Jiang X."/>
            <person name="Kearney S.M."/>
            <person name="Perrotta A.R."/>
            <person name="Berdy B."/>
            <person name="Zhao S."/>
            <person name="Lieberman T.D."/>
            <person name="Swanson P.K."/>
            <person name="Smith M."/>
            <person name="Roesemann S."/>
            <person name="Alexander J.E."/>
            <person name="Rich S.A."/>
            <person name="Livny J."/>
            <person name="Vlamakis H."/>
            <person name="Clish C."/>
            <person name="Bullock K."/>
            <person name="Deik A."/>
            <person name="Scott J."/>
            <person name="Pierce K.A."/>
            <person name="Xavier R.J."/>
            <person name="Alm E.J."/>
        </authorList>
    </citation>
    <scope>NUCLEOTIDE SEQUENCE [LARGE SCALE GENOMIC DNA]</scope>
    <source>
        <strain evidence="2 3">BIOML-A5</strain>
    </source>
</reference>